<dbReference type="EMBL" id="OV725080">
    <property type="protein sequence ID" value="CAH1399047.1"/>
    <property type="molecule type" value="Genomic_DNA"/>
</dbReference>
<feature type="region of interest" description="Disordered" evidence="1">
    <location>
        <begin position="1"/>
        <end position="124"/>
    </location>
</feature>
<dbReference type="SMART" id="SM00587">
    <property type="entry name" value="CHK"/>
    <property type="match status" value="1"/>
</dbReference>
<dbReference type="PANTHER" id="PTHR11012:SF56">
    <property type="entry name" value="CHK KINASE-LIKE DOMAIN-CONTAINING PROTEIN-RELATED"/>
    <property type="match status" value="1"/>
</dbReference>
<dbReference type="SUPFAM" id="SSF56112">
    <property type="entry name" value="Protein kinase-like (PK-like)"/>
    <property type="match status" value="1"/>
</dbReference>
<accession>A0A9P0HC07</accession>
<dbReference type="Pfam" id="PF02958">
    <property type="entry name" value="EcKL"/>
    <property type="match status" value="1"/>
</dbReference>
<protein>
    <recommendedName>
        <fullName evidence="2">CHK kinase-like domain-containing protein</fullName>
    </recommendedName>
</protein>
<dbReference type="Gene3D" id="3.90.1200.10">
    <property type="match status" value="1"/>
</dbReference>
<evidence type="ECO:0000313" key="3">
    <source>
        <dbReference type="EMBL" id="CAH1399047.1"/>
    </source>
</evidence>
<sequence length="658" mass="74007">MQNLPPTKNTSDEIEDSASSEHSIEQTGGHPKKENGDTAANLGSKKTKPEDSPTNSGSKKTKPEDSPTNSGCKKIKPEDSPTNSGSKKTKPEDSPTNSGCKKIKTEDSPTNSGHKKVKTEASSTVVAETEVIKTEVVTAEVATTELVKTDLVATEFVIPKAVIPKAVIPEVITPRVVIPEVVITRVVIPKVVITEASFYDQPDPEEVGAQASAKPEENGDCPEDCASPEQASNHQESSTQTVKEFLTQGDGGEEPPSPEMEKLMLEAAFERWDQKHKVQGVLSITKEKAVPKGENFLSIVTRLTVKVVLGSGRQVTKRFILKEFPKDEITRSICKNSGIFKLETNTYRIALKEMEYLMAEFGDTDDVLWCQLIKYDPFSTILLEDLTDYGFKTVKRQSCLDYDHGILAIRNIARFHAMAKVLQERGIINATENLPYSLISHPGTVKSFFYKGYEAVSKGIKKYWGKEWAEIAEKLRLPLKYLEEKMLDIGKLVENRFYVLNHGDCWSNNLMFKYDWKNKPIAVRFLDFQAPHYNSPAIDLTYFLHQSMEPSVRRSRFNELLENYYESLLLTFNKYKYTGPVFTFEELTDEMERVSFFGLSMFTIRHAVVTTDMDDAMDLEKIFLTEGEEGLNIDIYKDLALIDRMGPDLKLIVALHAT</sequence>
<keyword evidence="4" id="KW-1185">Reference proteome</keyword>
<evidence type="ECO:0000313" key="4">
    <source>
        <dbReference type="Proteomes" id="UP001152798"/>
    </source>
</evidence>
<reference evidence="3" key="1">
    <citation type="submission" date="2022-01" db="EMBL/GenBank/DDBJ databases">
        <authorList>
            <person name="King R."/>
        </authorList>
    </citation>
    <scope>NUCLEOTIDE SEQUENCE</scope>
</reference>
<proteinExistence type="predicted"/>
<name>A0A9P0HC07_NEZVI</name>
<dbReference type="OrthoDB" id="6630696at2759"/>
<evidence type="ECO:0000256" key="1">
    <source>
        <dbReference type="SAM" id="MobiDB-lite"/>
    </source>
</evidence>
<organism evidence="3 4">
    <name type="scientific">Nezara viridula</name>
    <name type="common">Southern green stink bug</name>
    <name type="synonym">Cimex viridulus</name>
    <dbReference type="NCBI Taxonomy" id="85310"/>
    <lineage>
        <taxon>Eukaryota</taxon>
        <taxon>Metazoa</taxon>
        <taxon>Ecdysozoa</taxon>
        <taxon>Arthropoda</taxon>
        <taxon>Hexapoda</taxon>
        <taxon>Insecta</taxon>
        <taxon>Pterygota</taxon>
        <taxon>Neoptera</taxon>
        <taxon>Paraneoptera</taxon>
        <taxon>Hemiptera</taxon>
        <taxon>Heteroptera</taxon>
        <taxon>Panheteroptera</taxon>
        <taxon>Pentatomomorpha</taxon>
        <taxon>Pentatomoidea</taxon>
        <taxon>Pentatomidae</taxon>
        <taxon>Pentatominae</taxon>
        <taxon>Nezara</taxon>
    </lineage>
</organism>
<dbReference type="InterPro" id="IPR015897">
    <property type="entry name" value="CHK_kinase-like"/>
</dbReference>
<feature type="compositionally biased region" description="Polar residues" evidence="1">
    <location>
        <begin position="229"/>
        <end position="242"/>
    </location>
</feature>
<evidence type="ECO:0000259" key="2">
    <source>
        <dbReference type="SMART" id="SM00587"/>
    </source>
</evidence>
<dbReference type="AlphaFoldDB" id="A0A9P0HC07"/>
<dbReference type="Proteomes" id="UP001152798">
    <property type="component" value="Chromosome 4"/>
</dbReference>
<feature type="domain" description="CHK kinase-like" evidence="2">
    <location>
        <begin position="381"/>
        <end position="574"/>
    </location>
</feature>
<dbReference type="PANTHER" id="PTHR11012">
    <property type="entry name" value="PROTEIN KINASE-LIKE DOMAIN-CONTAINING"/>
    <property type="match status" value="1"/>
</dbReference>
<feature type="region of interest" description="Disordered" evidence="1">
    <location>
        <begin position="202"/>
        <end position="258"/>
    </location>
</feature>
<gene>
    <name evidence="3" type="ORF">NEZAVI_LOCUS8580</name>
</gene>
<dbReference type="InterPro" id="IPR004119">
    <property type="entry name" value="EcKL"/>
</dbReference>
<dbReference type="InterPro" id="IPR011009">
    <property type="entry name" value="Kinase-like_dom_sf"/>
</dbReference>